<accession>A0A944GWH9</accession>
<organism evidence="1 2">
    <name type="scientific">Mesobacillus boroniphilus</name>
    <dbReference type="NCBI Taxonomy" id="308892"/>
    <lineage>
        <taxon>Bacteria</taxon>
        <taxon>Bacillati</taxon>
        <taxon>Bacillota</taxon>
        <taxon>Bacilli</taxon>
        <taxon>Bacillales</taxon>
        <taxon>Bacillaceae</taxon>
        <taxon>Mesobacillus</taxon>
    </lineage>
</organism>
<protein>
    <submittedName>
        <fullName evidence="1">Uncharacterized protein</fullName>
    </submittedName>
</protein>
<dbReference type="Proteomes" id="UP000761411">
    <property type="component" value="Unassembled WGS sequence"/>
</dbReference>
<dbReference type="EMBL" id="QTKX01000001">
    <property type="protein sequence ID" value="MBS8264953.1"/>
    <property type="molecule type" value="Genomic_DNA"/>
</dbReference>
<dbReference type="AlphaFoldDB" id="A0A944GWH9"/>
<comment type="caution">
    <text evidence="1">The sequence shown here is derived from an EMBL/GenBank/DDBJ whole genome shotgun (WGS) entry which is preliminary data.</text>
</comment>
<sequence>MCHPFAYILAPFFCHKKKNPLSSHMYEKKEGSSTIFNFMPTHSSKPSGCRQSLCLISPDRVIWPFRPRFAKDFSPNQSLYHVVPVWLEVNFRFFLFSFLIQSTR</sequence>
<keyword evidence="2" id="KW-1185">Reference proteome</keyword>
<gene>
    <name evidence="1" type="ORF">DYI25_10920</name>
</gene>
<reference evidence="1 2" key="1">
    <citation type="journal article" date="2021" name="Microorganisms">
        <title>Bacterial Dimethylsulfoniopropionate Biosynthesis in the East China Sea.</title>
        <authorList>
            <person name="Liu J."/>
            <person name="Zhang Y."/>
            <person name="Liu J."/>
            <person name="Zhong H."/>
            <person name="Williams B.T."/>
            <person name="Zheng Y."/>
            <person name="Curson A.R.J."/>
            <person name="Sun C."/>
            <person name="Sun H."/>
            <person name="Song D."/>
            <person name="Wagner Mackenzie B."/>
            <person name="Bermejo Martinez A."/>
            <person name="Todd J.D."/>
            <person name="Zhang X.H."/>
        </authorList>
    </citation>
    <scope>NUCLEOTIDE SEQUENCE [LARGE SCALE GENOMIC DNA]</scope>
    <source>
        <strain evidence="1 2">ESS08</strain>
    </source>
</reference>
<evidence type="ECO:0000313" key="1">
    <source>
        <dbReference type="EMBL" id="MBS8264953.1"/>
    </source>
</evidence>
<name>A0A944GWH9_9BACI</name>
<evidence type="ECO:0000313" key="2">
    <source>
        <dbReference type="Proteomes" id="UP000761411"/>
    </source>
</evidence>
<proteinExistence type="predicted"/>